<protein>
    <submittedName>
        <fullName evidence="3">Helix-turn-helix transcriptional regulator</fullName>
    </submittedName>
</protein>
<accession>A0A8B0SL76</accession>
<dbReference type="Pfam" id="PF13560">
    <property type="entry name" value="HTH_31"/>
    <property type="match status" value="1"/>
</dbReference>
<dbReference type="Gene3D" id="1.10.260.40">
    <property type="entry name" value="lambda repressor-like DNA-binding domains"/>
    <property type="match status" value="1"/>
</dbReference>
<reference evidence="3" key="2">
    <citation type="submission" date="2021-04" db="EMBL/GenBank/DDBJ databases">
        <title>Complete Genome and methylome analysis of Thiothrix fructosivorans ATCC 49748.</title>
        <authorList>
            <person name="Fomenkov A."/>
            <person name="Sun L."/>
            <person name="Vincze T."/>
            <person name="Grabovich M.Y."/>
            <person name="Roberts R.J."/>
        </authorList>
    </citation>
    <scope>NUCLEOTIDE SEQUENCE</scope>
    <source>
        <strain evidence="3">ATCC 49748</strain>
    </source>
</reference>
<feature type="domain" description="HTH cro/C1-type" evidence="1">
    <location>
        <begin position="9"/>
        <end position="61"/>
    </location>
</feature>
<gene>
    <name evidence="3" type="ORF">J1836_004625</name>
    <name evidence="2" type="ORF">J1836_08205</name>
</gene>
<dbReference type="EMBL" id="JAFMPM010000006">
    <property type="protein sequence ID" value="MBO0612908.1"/>
    <property type="molecule type" value="Genomic_DNA"/>
</dbReference>
<dbReference type="EMBL" id="CP072748">
    <property type="protein sequence ID" value="QTX11639.1"/>
    <property type="molecule type" value="Genomic_DNA"/>
</dbReference>
<organism evidence="3">
    <name type="scientific">Thiothrix fructosivorans</name>
    <dbReference type="NCBI Taxonomy" id="111770"/>
    <lineage>
        <taxon>Bacteria</taxon>
        <taxon>Pseudomonadati</taxon>
        <taxon>Pseudomonadota</taxon>
        <taxon>Gammaproteobacteria</taxon>
        <taxon>Thiotrichales</taxon>
        <taxon>Thiotrichaceae</taxon>
        <taxon>Thiothrix</taxon>
    </lineage>
</organism>
<sequence length="117" mass="12861">MATTFGKFVRKLRIDRGKVLGDMAAALGLSSAYLSAVENGKKNVTDQLLVSVISYFSLDEKATVELREAAANSQTSVKFDLQDSPEMERMLVSSFARKVRDLSPNQQGDLLDFLGKL</sequence>
<dbReference type="PROSITE" id="PS50943">
    <property type="entry name" value="HTH_CROC1"/>
    <property type="match status" value="1"/>
</dbReference>
<dbReference type="SUPFAM" id="SSF47413">
    <property type="entry name" value="lambda repressor-like DNA-binding domains"/>
    <property type="match status" value="1"/>
</dbReference>
<evidence type="ECO:0000313" key="2">
    <source>
        <dbReference type="EMBL" id="MBO0612908.1"/>
    </source>
</evidence>
<reference evidence="2 4" key="1">
    <citation type="submission" date="2021-03" db="EMBL/GenBank/DDBJ databases">
        <title>Draft genome and methylome analysis of Thiotrix fructosivoruns ATCC 49748.</title>
        <authorList>
            <person name="Fomenkov A."/>
            <person name="Grabovich M.Y."/>
            <person name="Roberts R.J."/>
        </authorList>
    </citation>
    <scope>NUCLEOTIDE SEQUENCE [LARGE SCALE GENOMIC DNA]</scope>
    <source>
        <strain evidence="2 4">ATCC 49748</strain>
    </source>
</reference>
<evidence type="ECO:0000259" key="1">
    <source>
        <dbReference type="PROSITE" id="PS50943"/>
    </source>
</evidence>
<evidence type="ECO:0000313" key="4">
    <source>
        <dbReference type="Proteomes" id="UP000664466"/>
    </source>
</evidence>
<dbReference type="InterPro" id="IPR010982">
    <property type="entry name" value="Lambda_DNA-bd_dom_sf"/>
</dbReference>
<dbReference type="AlphaFoldDB" id="A0A8B0SL76"/>
<evidence type="ECO:0000313" key="3">
    <source>
        <dbReference type="EMBL" id="QTX11639.1"/>
    </source>
</evidence>
<keyword evidence="4" id="KW-1185">Reference proteome</keyword>
<name>A0A8B0SL76_9GAMM</name>
<dbReference type="InterPro" id="IPR001387">
    <property type="entry name" value="Cro/C1-type_HTH"/>
</dbReference>
<dbReference type="CDD" id="cd00093">
    <property type="entry name" value="HTH_XRE"/>
    <property type="match status" value="1"/>
</dbReference>
<dbReference type="Proteomes" id="UP000664466">
    <property type="component" value="Unassembled WGS sequence"/>
</dbReference>
<proteinExistence type="predicted"/>
<dbReference type="SMART" id="SM00530">
    <property type="entry name" value="HTH_XRE"/>
    <property type="match status" value="1"/>
</dbReference>
<dbReference type="GO" id="GO:0003677">
    <property type="term" value="F:DNA binding"/>
    <property type="evidence" value="ECO:0007669"/>
    <property type="project" value="InterPro"/>
</dbReference>
<dbReference type="RefSeq" id="WP_207250642.1">
    <property type="nucleotide sequence ID" value="NZ_JAFMPM010000006.1"/>
</dbReference>